<dbReference type="GO" id="GO:0097367">
    <property type="term" value="F:carbohydrate derivative binding"/>
    <property type="evidence" value="ECO:0007669"/>
    <property type="project" value="InterPro"/>
</dbReference>
<feature type="domain" description="SIS" evidence="3">
    <location>
        <begin position="193"/>
        <end position="323"/>
    </location>
</feature>
<dbReference type="GO" id="GO:0008483">
    <property type="term" value="F:transaminase activity"/>
    <property type="evidence" value="ECO:0007669"/>
    <property type="project" value="UniProtKB-KW"/>
</dbReference>
<accession>A0A2W2BHQ8</accession>
<dbReference type="PROSITE" id="PS51464">
    <property type="entry name" value="SIS"/>
    <property type="match status" value="2"/>
</dbReference>
<gene>
    <name evidence="4" type="ORF">DK847_17835</name>
</gene>
<comment type="caution">
    <text evidence="4">The sequence shown here is derived from an EMBL/GenBank/DDBJ whole genome shotgun (WGS) entry which is preliminary data.</text>
</comment>
<dbReference type="Proteomes" id="UP000248795">
    <property type="component" value="Unassembled WGS sequence"/>
</dbReference>
<dbReference type="CDD" id="cd05009">
    <property type="entry name" value="SIS_GlmS_GlmD_2"/>
    <property type="match status" value="1"/>
</dbReference>
<dbReference type="RefSeq" id="WP_111199893.1">
    <property type="nucleotide sequence ID" value="NZ_QKVK01000009.1"/>
</dbReference>
<reference evidence="5" key="1">
    <citation type="submission" date="2018-06" db="EMBL/GenBank/DDBJ databases">
        <title>Aestuariibacter litoralis strain KCTC 52945T.</title>
        <authorList>
            <person name="Li X."/>
            <person name="Salam N."/>
            <person name="Li J.-L."/>
            <person name="Chen Y.-M."/>
            <person name="Yang Z.-W."/>
            <person name="Zhang L.-Y."/>
            <person name="Han M.-X."/>
            <person name="Xiao M."/>
            <person name="Li W.-J."/>
        </authorList>
    </citation>
    <scope>NUCLEOTIDE SEQUENCE [LARGE SCALE GENOMIC DNA]</scope>
    <source>
        <strain evidence="5">KCTC 52945</strain>
    </source>
</reference>
<evidence type="ECO:0000259" key="3">
    <source>
        <dbReference type="PROSITE" id="PS51464"/>
    </source>
</evidence>
<sequence>MSLMAAEASEAPQAVARFLAHNAKALAELGLRLRQAPPPVVLTCARGSSDNAAAYFKYLCEIVTGVPCASVGASVVSVYGGRLKAQGALCLTISQSGQSPDIVALQQAAKEAGAVTVALVNVADSPAARNADICLALHAGEEKSVAATKSFIVSCAAAAAIVAQWSGDAALLAAVDRLPQSLSQAVRINWPGFTDFARDAASLFVLGRGPAYPIAQETALKLKETCAIHAEAYSVAEVMHGPWELMGEDFPVLIYAPDDAARSNTAEAAARMRGTGADVRVVGEALPSAATGHMLLDPISMIATAYLQIERVAVALGRDPDRPRLLKKVTETL</sequence>
<dbReference type="EMBL" id="QKVK01000009">
    <property type="protein sequence ID" value="PZF75699.1"/>
    <property type="molecule type" value="Genomic_DNA"/>
</dbReference>
<dbReference type="PANTHER" id="PTHR10937">
    <property type="entry name" value="GLUCOSAMINE--FRUCTOSE-6-PHOSPHATE AMINOTRANSFERASE, ISOMERIZING"/>
    <property type="match status" value="1"/>
</dbReference>
<evidence type="ECO:0000313" key="5">
    <source>
        <dbReference type="Proteomes" id="UP000248795"/>
    </source>
</evidence>
<dbReference type="PANTHER" id="PTHR10937:SF8">
    <property type="entry name" value="AMINOTRANSFERASE-RELATED"/>
    <property type="match status" value="1"/>
</dbReference>
<evidence type="ECO:0000256" key="2">
    <source>
        <dbReference type="ARBA" id="ARBA00022737"/>
    </source>
</evidence>
<dbReference type="CDD" id="cd05008">
    <property type="entry name" value="SIS_GlmS_GlmD_1"/>
    <property type="match status" value="1"/>
</dbReference>
<dbReference type="SUPFAM" id="SSF53697">
    <property type="entry name" value="SIS domain"/>
    <property type="match status" value="1"/>
</dbReference>
<keyword evidence="5" id="KW-1185">Reference proteome</keyword>
<proteinExistence type="predicted"/>
<dbReference type="InterPro" id="IPR001347">
    <property type="entry name" value="SIS_dom"/>
</dbReference>
<dbReference type="InterPro" id="IPR046348">
    <property type="entry name" value="SIS_dom_sf"/>
</dbReference>
<dbReference type="AlphaFoldDB" id="A0A2W2BHQ8"/>
<keyword evidence="1 4" id="KW-0032">Aminotransferase</keyword>
<dbReference type="GO" id="GO:1901135">
    <property type="term" value="P:carbohydrate derivative metabolic process"/>
    <property type="evidence" value="ECO:0007669"/>
    <property type="project" value="InterPro"/>
</dbReference>
<keyword evidence="4" id="KW-0808">Transferase</keyword>
<organism evidence="4 5">
    <name type="scientific">Aestuariivirga litoralis</name>
    <dbReference type="NCBI Taxonomy" id="2650924"/>
    <lineage>
        <taxon>Bacteria</taxon>
        <taxon>Pseudomonadati</taxon>
        <taxon>Pseudomonadota</taxon>
        <taxon>Alphaproteobacteria</taxon>
        <taxon>Hyphomicrobiales</taxon>
        <taxon>Aestuariivirgaceae</taxon>
        <taxon>Aestuariivirga</taxon>
    </lineage>
</organism>
<feature type="domain" description="SIS" evidence="3">
    <location>
        <begin position="29"/>
        <end position="180"/>
    </location>
</feature>
<evidence type="ECO:0000313" key="4">
    <source>
        <dbReference type="EMBL" id="PZF75699.1"/>
    </source>
</evidence>
<dbReference type="InterPro" id="IPR035490">
    <property type="entry name" value="GlmS/FrlB_SIS"/>
</dbReference>
<dbReference type="InterPro" id="IPR035466">
    <property type="entry name" value="GlmS/AgaS_SIS"/>
</dbReference>
<evidence type="ECO:0000256" key="1">
    <source>
        <dbReference type="ARBA" id="ARBA00022576"/>
    </source>
</evidence>
<protein>
    <submittedName>
        <fullName evidence="4">Aminotransferase</fullName>
    </submittedName>
</protein>
<keyword evidence="2" id="KW-0677">Repeat</keyword>
<dbReference type="Pfam" id="PF01380">
    <property type="entry name" value="SIS"/>
    <property type="match status" value="2"/>
</dbReference>
<dbReference type="Gene3D" id="3.40.50.10490">
    <property type="entry name" value="Glucose-6-phosphate isomerase like protein, domain 1"/>
    <property type="match status" value="2"/>
</dbReference>
<name>A0A2W2BHQ8_9HYPH</name>